<dbReference type="CDD" id="cd04301">
    <property type="entry name" value="NAT_SF"/>
    <property type="match status" value="1"/>
</dbReference>
<dbReference type="InterPro" id="IPR000182">
    <property type="entry name" value="GNAT_dom"/>
</dbReference>
<dbReference type="PANTHER" id="PTHR43072">
    <property type="entry name" value="N-ACETYLTRANSFERASE"/>
    <property type="match status" value="1"/>
</dbReference>
<feature type="domain" description="N-acetyltransferase" evidence="1">
    <location>
        <begin position="137"/>
        <end position="278"/>
    </location>
</feature>
<dbReference type="RefSeq" id="WP_203756109.1">
    <property type="nucleotide sequence ID" value="NZ_BONF01000052.1"/>
</dbReference>
<dbReference type="AlphaFoldDB" id="A0A8J3JNL1"/>
<dbReference type="InterPro" id="IPR016181">
    <property type="entry name" value="Acyl_CoA_acyltransferase"/>
</dbReference>
<keyword evidence="3" id="KW-1185">Reference proteome</keyword>
<dbReference type="InterPro" id="IPR025289">
    <property type="entry name" value="DUF4081"/>
</dbReference>
<dbReference type="InterPro" id="IPR016794">
    <property type="entry name" value="UCP21603_acetyltransf"/>
</dbReference>
<sequence>MLTLPVRQLAEADRAAVERLLAAYPIAAAQVAERVALRGLGWRADGRLYGYGNRRHPEAVLWSGGQVSPVGAGADAVAAFAELVSGQPRVCASLVGEADAVLGLWELLRPAWGPERTVRRDQPLMVVDNPPAVAADPLVRQVRPDEVDLVFPASVAMYTEEVGVSPCGDDGGRGYRGRVAELVKAGRSYARIVDGTVVFKAELAVVTRHTAQIQGVWVDPTWRGRGYATSGMAAVVRDALRRVAPTVSLYVNDYNAPARRVYERLGFRQVGTFATVLF</sequence>
<dbReference type="Proteomes" id="UP000601223">
    <property type="component" value="Unassembled WGS sequence"/>
</dbReference>
<accession>A0A8J3JNL1</accession>
<dbReference type="Pfam" id="PF13312">
    <property type="entry name" value="DUF4081"/>
    <property type="match status" value="1"/>
</dbReference>
<dbReference type="SUPFAM" id="SSF55729">
    <property type="entry name" value="Acyl-CoA N-acyltransferases (Nat)"/>
    <property type="match status" value="1"/>
</dbReference>
<protein>
    <submittedName>
        <fullName evidence="2">Acetyltransferase</fullName>
    </submittedName>
</protein>
<proteinExistence type="predicted"/>
<dbReference type="EMBL" id="BONF01000052">
    <property type="protein sequence ID" value="GIF85754.1"/>
    <property type="molecule type" value="Genomic_DNA"/>
</dbReference>
<dbReference type="PIRSF" id="PIRSF021603">
    <property type="entry name" value="UCP21603_acetyltransf"/>
    <property type="match status" value="1"/>
</dbReference>
<comment type="caution">
    <text evidence="2">The sequence shown here is derived from an EMBL/GenBank/DDBJ whole genome shotgun (WGS) entry which is preliminary data.</text>
</comment>
<dbReference type="Pfam" id="PF00583">
    <property type="entry name" value="Acetyltransf_1"/>
    <property type="match status" value="1"/>
</dbReference>
<evidence type="ECO:0000259" key="1">
    <source>
        <dbReference type="PROSITE" id="PS51186"/>
    </source>
</evidence>
<evidence type="ECO:0000313" key="2">
    <source>
        <dbReference type="EMBL" id="GIF85754.1"/>
    </source>
</evidence>
<evidence type="ECO:0000313" key="3">
    <source>
        <dbReference type="Proteomes" id="UP000601223"/>
    </source>
</evidence>
<dbReference type="PANTHER" id="PTHR43072:SF54">
    <property type="entry name" value="GCN5-RELATED N-ACETYLTRANSFERASE"/>
    <property type="match status" value="1"/>
</dbReference>
<name>A0A8J3JNL1_9ACTN</name>
<gene>
    <name evidence="2" type="ORF">Cba03nite_71030</name>
</gene>
<dbReference type="GO" id="GO:0016747">
    <property type="term" value="F:acyltransferase activity, transferring groups other than amino-acyl groups"/>
    <property type="evidence" value="ECO:0007669"/>
    <property type="project" value="InterPro"/>
</dbReference>
<reference evidence="2 3" key="1">
    <citation type="submission" date="2021-01" db="EMBL/GenBank/DDBJ databases">
        <title>Whole genome shotgun sequence of Catellatospora bangladeshensis NBRC 107357.</title>
        <authorList>
            <person name="Komaki H."/>
            <person name="Tamura T."/>
        </authorList>
    </citation>
    <scope>NUCLEOTIDE SEQUENCE [LARGE SCALE GENOMIC DNA]</scope>
    <source>
        <strain evidence="2 3">NBRC 107357</strain>
    </source>
</reference>
<dbReference type="PROSITE" id="PS51186">
    <property type="entry name" value="GNAT"/>
    <property type="match status" value="1"/>
</dbReference>
<dbReference type="Gene3D" id="3.40.630.30">
    <property type="match status" value="1"/>
</dbReference>
<organism evidence="2 3">
    <name type="scientific">Catellatospora bangladeshensis</name>
    <dbReference type="NCBI Taxonomy" id="310355"/>
    <lineage>
        <taxon>Bacteria</taxon>
        <taxon>Bacillati</taxon>
        <taxon>Actinomycetota</taxon>
        <taxon>Actinomycetes</taxon>
        <taxon>Micromonosporales</taxon>
        <taxon>Micromonosporaceae</taxon>
        <taxon>Catellatospora</taxon>
    </lineage>
</organism>